<keyword evidence="4" id="KW-1185">Reference proteome</keyword>
<evidence type="ECO:0000313" key="4">
    <source>
        <dbReference type="Proteomes" id="UP001642409"/>
    </source>
</evidence>
<dbReference type="EMBL" id="CATOUU010001083">
    <property type="protein sequence ID" value="CAI9970745.1"/>
    <property type="molecule type" value="Genomic_DNA"/>
</dbReference>
<dbReference type="Proteomes" id="UP001642409">
    <property type="component" value="Unassembled WGS sequence"/>
</dbReference>
<gene>
    <name evidence="3" type="ORF">HINF_LOCUS44932</name>
    <name evidence="2" type="ORF">HINF_LOCUS58390</name>
</gene>
<keyword evidence="1" id="KW-0812">Transmembrane</keyword>
<dbReference type="EMBL" id="CAXDID020000193">
    <property type="protein sequence ID" value="CAL6052608.1"/>
    <property type="molecule type" value="Genomic_DNA"/>
</dbReference>
<evidence type="ECO:0000313" key="2">
    <source>
        <dbReference type="EMBL" id="CAI9970745.1"/>
    </source>
</evidence>
<name>A0AA86RQF6_9EUKA</name>
<feature type="transmembrane region" description="Helical" evidence="1">
    <location>
        <begin position="537"/>
        <end position="556"/>
    </location>
</feature>
<evidence type="ECO:0000256" key="1">
    <source>
        <dbReference type="SAM" id="Phobius"/>
    </source>
</evidence>
<sequence>MTDDFGKHIIISTQANIPETDVHIEQKIQTAIDHELKSQIYHNLSCTSNFLLKAMNMTQSLTKKDLPLIQSGLPLPQFNFQYSFYLPQSLENQFLTRFPNKQFSYVYDNTLQNLQVLQLYNKEIIKTQNLDEDNFQDRFQDSVRIVTNFDAQKPNYNQKTVLLLLDFYQHPLTVAHFIQFLTRCNYKVVCPYLPDIILKSALISPDNMFPVMVDQLKCIHEQLIKSDFQIVAHGTSAAIGLALDQYFGMQSVKVILCNPQLNLDVNQNESDDEETPNIYRPSVSSQPFEFSIEHVNQKQMASQKSIELSTIESVQNISEFKIVQKQHQKTQKSRFQQSAMNIVQKKKTEQKARTFSLINQLIVAKEEIAQESNLLDDLVQLVNSEVSLIYKDVTLLSGLMKAHNVNKLSELELITDILTFSNIYSPIRPVSYMFKQFLRMLYGIFIFSPLEQIEPYHKYKQVFDRHFFESFRELKWYLFNNKTQCTDDMNIYNLISSHDCLITEDFLKTMGEANTVVSEPTLILTNVYVIIALENQITVFMLIITYSINSAVHFFFTSSFK</sequence>
<comment type="caution">
    <text evidence="2">The sequence shown here is derived from an EMBL/GenBank/DDBJ whole genome shotgun (WGS) entry which is preliminary data.</text>
</comment>
<keyword evidence="1" id="KW-0472">Membrane</keyword>
<reference evidence="3 4" key="2">
    <citation type="submission" date="2024-07" db="EMBL/GenBank/DDBJ databases">
        <authorList>
            <person name="Akdeniz Z."/>
        </authorList>
    </citation>
    <scope>NUCLEOTIDE SEQUENCE [LARGE SCALE GENOMIC DNA]</scope>
</reference>
<protein>
    <submittedName>
        <fullName evidence="2">Uncharacterized protein</fullName>
    </submittedName>
</protein>
<reference evidence="2" key="1">
    <citation type="submission" date="2023-06" db="EMBL/GenBank/DDBJ databases">
        <authorList>
            <person name="Kurt Z."/>
        </authorList>
    </citation>
    <scope>NUCLEOTIDE SEQUENCE</scope>
</reference>
<accession>A0AA86RQF6</accession>
<proteinExistence type="predicted"/>
<organism evidence="2">
    <name type="scientific">Hexamita inflata</name>
    <dbReference type="NCBI Taxonomy" id="28002"/>
    <lineage>
        <taxon>Eukaryota</taxon>
        <taxon>Metamonada</taxon>
        <taxon>Diplomonadida</taxon>
        <taxon>Hexamitidae</taxon>
        <taxon>Hexamitinae</taxon>
        <taxon>Hexamita</taxon>
    </lineage>
</organism>
<dbReference type="AlphaFoldDB" id="A0AA86RQF6"/>
<evidence type="ECO:0000313" key="3">
    <source>
        <dbReference type="EMBL" id="CAL6052608.1"/>
    </source>
</evidence>
<keyword evidence="1" id="KW-1133">Transmembrane helix</keyword>